<keyword evidence="5 7" id="KW-1133">Transmembrane helix</keyword>
<dbReference type="PANTHER" id="PTHR43386:SF1">
    <property type="entry name" value="D,D-DIPEPTIDE TRANSPORT SYSTEM PERMEASE PROTEIN DDPC-RELATED"/>
    <property type="match status" value="1"/>
</dbReference>
<feature type="transmembrane region" description="Helical" evidence="7">
    <location>
        <begin position="73"/>
        <end position="98"/>
    </location>
</feature>
<evidence type="ECO:0000313" key="10">
    <source>
        <dbReference type="Proteomes" id="UP000425960"/>
    </source>
</evidence>
<evidence type="ECO:0000256" key="4">
    <source>
        <dbReference type="ARBA" id="ARBA00022692"/>
    </source>
</evidence>
<comment type="subcellular location">
    <subcellularLocation>
        <location evidence="1 7">Cell membrane</location>
        <topology evidence="1 7">Multi-pass membrane protein</topology>
    </subcellularLocation>
</comment>
<feature type="transmembrane region" description="Helical" evidence="7">
    <location>
        <begin position="237"/>
        <end position="260"/>
    </location>
</feature>
<dbReference type="GO" id="GO:0055085">
    <property type="term" value="P:transmembrane transport"/>
    <property type="evidence" value="ECO:0007669"/>
    <property type="project" value="InterPro"/>
</dbReference>
<dbReference type="GO" id="GO:0005886">
    <property type="term" value="C:plasma membrane"/>
    <property type="evidence" value="ECO:0007669"/>
    <property type="project" value="UniProtKB-SubCell"/>
</dbReference>
<comment type="similarity">
    <text evidence="7">Belongs to the binding-protein-dependent transport system permease family.</text>
</comment>
<dbReference type="InterPro" id="IPR025966">
    <property type="entry name" value="OppC_N"/>
</dbReference>
<keyword evidence="3" id="KW-1003">Cell membrane</keyword>
<dbReference type="InterPro" id="IPR050366">
    <property type="entry name" value="BP-dependent_transpt_permease"/>
</dbReference>
<evidence type="ECO:0000313" key="9">
    <source>
        <dbReference type="EMBL" id="BBO81926.1"/>
    </source>
</evidence>
<evidence type="ECO:0000256" key="5">
    <source>
        <dbReference type="ARBA" id="ARBA00022989"/>
    </source>
</evidence>
<reference evidence="9 10" key="1">
    <citation type="submission" date="2019-11" db="EMBL/GenBank/DDBJ databases">
        <title>Comparative genomics of hydrocarbon-degrading Desulfosarcina strains.</title>
        <authorList>
            <person name="Watanabe M."/>
            <person name="Kojima H."/>
            <person name="Fukui M."/>
        </authorList>
    </citation>
    <scope>NUCLEOTIDE SEQUENCE [LARGE SCALE GENOMIC DNA]</scope>
    <source>
        <strain evidence="9 10">28bB2T</strain>
    </source>
</reference>
<dbReference type="Gene3D" id="1.10.3720.10">
    <property type="entry name" value="MetI-like"/>
    <property type="match status" value="1"/>
</dbReference>
<dbReference type="PANTHER" id="PTHR43386">
    <property type="entry name" value="OLIGOPEPTIDE TRANSPORT SYSTEM PERMEASE PROTEIN APPC"/>
    <property type="match status" value="1"/>
</dbReference>
<dbReference type="RefSeq" id="WP_155310374.1">
    <property type="nucleotide sequence ID" value="NZ_AP021876.1"/>
</dbReference>
<dbReference type="CDD" id="cd06261">
    <property type="entry name" value="TM_PBP2"/>
    <property type="match status" value="1"/>
</dbReference>
<name>A0A5K7ZLH5_9BACT</name>
<dbReference type="SUPFAM" id="SSF161098">
    <property type="entry name" value="MetI-like"/>
    <property type="match status" value="1"/>
</dbReference>
<dbReference type="Pfam" id="PF12911">
    <property type="entry name" value="OppC_N"/>
    <property type="match status" value="1"/>
</dbReference>
<proteinExistence type="inferred from homology"/>
<dbReference type="KEGG" id="dov:DSCO28_24920"/>
<dbReference type="PROSITE" id="PS50928">
    <property type="entry name" value="ABC_TM1"/>
    <property type="match status" value="1"/>
</dbReference>
<accession>A0A5K7ZLH5</accession>
<evidence type="ECO:0000256" key="7">
    <source>
        <dbReference type="RuleBase" id="RU363032"/>
    </source>
</evidence>
<evidence type="ECO:0000256" key="3">
    <source>
        <dbReference type="ARBA" id="ARBA00022475"/>
    </source>
</evidence>
<dbReference type="AlphaFoldDB" id="A0A5K7ZLH5"/>
<evidence type="ECO:0000259" key="8">
    <source>
        <dbReference type="PROSITE" id="PS50928"/>
    </source>
</evidence>
<keyword evidence="6 7" id="KW-0472">Membrane</keyword>
<keyword evidence="4 7" id="KW-0812">Transmembrane</keyword>
<dbReference type="Pfam" id="PF00528">
    <property type="entry name" value="BPD_transp_1"/>
    <property type="match status" value="1"/>
</dbReference>
<evidence type="ECO:0000256" key="1">
    <source>
        <dbReference type="ARBA" id="ARBA00004651"/>
    </source>
</evidence>
<sequence>MIRAVIDDRKARIGLVILVVLTVAALFAPLLAPQDPYAQHIDRRLQGPSADFPLGTDYLGRCVLSRIIFGSRISLQIAALIVGIQVALGLGLGALAGYFGGLADGLIMRLVDVMMALPSLALALVLAGIMGPGPAGITAALCITGWSEYARIVRGDILALKEKEFIKSARAFGFSDLYILRRHVIPNILAPVIVLATLSTGFVILLVAAFGFLGLGSQPPLADWGVMLSEGRAYMRSAPHLTVFPGLAVMAATFGFNLLGDALRDAMDPRFKINFFSRSLYAVNRHSES</sequence>
<feature type="transmembrane region" description="Helical" evidence="7">
    <location>
        <begin position="188"/>
        <end position="217"/>
    </location>
</feature>
<dbReference type="Proteomes" id="UP000425960">
    <property type="component" value="Chromosome"/>
</dbReference>
<gene>
    <name evidence="9" type="ORF">DSCO28_24920</name>
</gene>
<organism evidence="9 10">
    <name type="scientific">Desulfosarcina ovata subsp. sediminis</name>
    <dbReference type="NCBI Taxonomy" id="885957"/>
    <lineage>
        <taxon>Bacteria</taxon>
        <taxon>Pseudomonadati</taxon>
        <taxon>Thermodesulfobacteriota</taxon>
        <taxon>Desulfobacteria</taxon>
        <taxon>Desulfobacterales</taxon>
        <taxon>Desulfosarcinaceae</taxon>
        <taxon>Desulfosarcina</taxon>
    </lineage>
</organism>
<keyword evidence="2 7" id="KW-0813">Transport</keyword>
<feature type="domain" description="ABC transmembrane type-1" evidence="8">
    <location>
        <begin position="71"/>
        <end position="260"/>
    </location>
</feature>
<protein>
    <submittedName>
        <fullName evidence="9">Glutathione ABC transporter permease GsiD</fullName>
    </submittedName>
</protein>
<dbReference type="InterPro" id="IPR000515">
    <property type="entry name" value="MetI-like"/>
</dbReference>
<evidence type="ECO:0000256" key="6">
    <source>
        <dbReference type="ARBA" id="ARBA00023136"/>
    </source>
</evidence>
<dbReference type="InterPro" id="IPR035906">
    <property type="entry name" value="MetI-like_sf"/>
</dbReference>
<feature type="transmembrane region" description="Helical" evidence="7">
    <location>
        <begin position="12"/>
        <end position="32"/>
    </location>
</feature>
<dbReference type="EMBL" id="AP021876">
    <property type="protein sequence ID" value="BBO81926.1"/>
    <property type="molecule type" value="Genomic_DNA"/>
</dbReference>
<evidence type="ECO:0000256" key="2">
    <source>
        <dbReference type="ARBA" id="ARBA00022448"/>
    </source>
</evidence>